<name>A0A6I4TKS7_9SPHN</name>
<proteinExistence type="predicted"/>
<keyword evidence="3" id="KW-1185">Reference proteome</keyword>
<dbReference type="EMBL" id="WTYI01000001">
    <property type="protein sequence ID" value="MXO95849.1"/>
    <property type="molecule type" value="Genomic_DNA"/>
</dbReference>
<keyword evidence="1" id="KW-0732">Signal</keyword>
<comment type="caution">
    <text evidence="2">The sequence shown here is derived from an EMBL/GenBank/DDBJ whole genome shotgun (WGS) entry which is preliminary data.</text>
</comment>
<dbReference type="Proteomes" id="UP000432727">
    <property type="component" value="Unassembled WGS sequence"/>
</dbReference>
<sequence>MKLAKPVRFTLVTLSCGLLALGLGFQSAGIALTSKEPETATNLFPLNGLAQENIASETYASSVALSQGPEAAARGAKMWARLAYLKEPLTPNSLAILALATDQGKSRSTVVDLASTLNRRDLTLQGLVLQEQVLVENYGGAVGTVDEILRVRPSRSAELFPVLLSVFVQEGAVEEFSQVLDGSSPWHKRFVSYAIGQPEALANLVELRSRQSFDDQKLDQSLLRNLAAEGDLEASYALYRRLSGEGSAGRSSQVLSWTYTFEPFDWTFVDSAEFRAQTSQISDHLELYIRPGNGGPFATRTISAPDVPFTISAKHDIRPSNLSQDVKVVLTCVGSGEQVMEVPFGADELSHSITRLPYGCSFLELALHGRAWSGKSALKGEISPLLLSTRM</sequence>
<feature type="chain" id="PRO_5026152448" evidence="1">
    <location>
        <begin position="21"/>
        <end position="391"/>
    </location>
</feature>
<dbReference type="AlphaFoldDB" id="A0A6I4TKS7"/>
<dbReference type="RefSeq" id="WP_160595068.1">
    <property type="nucleotide sequence ID" value="NZ_WTYI01000001.1"/>
</dbReference>
<evidence type="ECO:0000313" key="3">
    <source>
        <dbReference type="Proteomes" id="UP000432727"/>
    </source>
</evidence>
<evidence type="ECO:0000313" key="2">
    <source>
        <dbReference type="EMBL" id="MXO95849.1"/>
    </source>
</evidence>
<protein>
    <submittedName>
        <fullName evidence="2">Uncharacterized protein</fullName>
    </submittedName>
</protein>
<dbReference type="OrthoDB" id="7389478at2"/>
<evidence type="ECO:0000256" key="1">
    <source>
        <dbReference type="SAM" id="SignalP"/>
    </source>
</evidence>
<accession>A0A6I4TKS7</accession>
<organism evidence="2 3">
    <name type="scientific">Qipengyuania aquimaris</name>
    <dbReference type="NCBI Taxonomy" id="255984"/>
    <lineage>
        <taxon>Bacteria</taxon>
        <taxon>Pseudomonadati</taxon>
        <taxon>Pseudomonadota</taxon>
        <taxon>Alphaproteobacteria</taxon>
        <taxon>Sphingomonadales</taxon>
        <taxon>Erythrobacteraceae</taxon>
        <taxon>Qipengyuania</taxon>
    </lineage>
</organism>
<reference evidence="2 3" key="1">
    <citation type="submission" date="2019-12" db="EMBL/GenBank/DDBJ databases">
        <title>Genomic-based taxomic classification of the family Erythrobacteraceae.</title>
        <authorList>
            <person name="Xu L."/>
        </authorList>
    </citation>
    <scope>NUCLEOTIDE SEQUENCE [LARGE SCALE GENOMIC DNA]</scope>
    <source>
        <strain evidence="2 3">JCM 12189</strain>
    </source>
</reference>
<feature type="signal peptide" evidence="1">
    <location>
        <begin position="1"/>
        <end position="20"/>
    </location>
</feature>
<gene>
    <name evidence="2" type="ORF">GRI34_05365</name>
</gene>